<feature type="signal peptide" evidence="6">
    <location>
        <begin position="1"/>
        <end position="22"/>
    </location>
</feature>
<name>A0A3N4HPE3_ASCIM</name>
<evidence type="ECO:0000256" key="2">
    <source>
        <dbReference type="ARBA" id="ARBA00005466"/>
    </source>
</evidence>
<dbReference type="InterPro" id="IPR036318">
    <property type="entry name" value="FAD-bd_PCMH-like_sf"/>
</dbReference>
<dbReference type="PANTHER" id="PTHR42973:SF39">
    <property type="entry name" value="FAD-BINDING PCMH-TYPE DOMAIN-CONTAINING PROTEIN"/>
    <property type="match status" value="1"/>
</dbReference>
<feature type="chain" id="PRO_5018306804" evidence="6">
    <location>
        <begin position="23"/>
        <end position="585"/>
    </location>
</feature>
<evidence type="ECO:0000256" key="6">
    <source>
        <dbReference type="SAM" id="SignalP"/>
    </source>
</evidence>
<keyword evidence="3" id="KW-0285">Flavoprotein</keyword>
<dbReference type="Pfam" id="PF01565">
    <property type="entry name" value="FAD_binding_4"/>
    <property type="match status" value="1"/>
</dbReference>
<evidence type="ECO:0000313" key="9">
    <source>
        <dbReference type="Proteomes" id="UP000275078"/>
    </source>
</evidence>
<evidence type="ECO:0000256" key="3">
    <source>
        <dbReference type="ARBA" id="ARBA00022630"/>
    </source>
</evidence>
<keyword evidence="6" id="KW-0732">Signal</keyword>
<dbReference type="GO" id="GO:0071949">
    <property type="term" value="F:FAD binding"/>
    <property type="evidence" value="ECO:0007669"/>
    <property type="project" value="InterPro"/>
</dbReference>
<evidence type="ECO:0000256" key="5">
    <source>
        <dbReference type="ARBA" id="ARBA00023002"/>
    </source>
</evidence>
<sequence length="585" mass="63711">MVRFTKVLVASLAFGLIETTVAIQHVLKGGKVCRYMPGDPEWPSVETWNKLNETVGGRLIKTVALSDICYESASTYDAGKCEDIKNGWAFTEIHARDPGSFNSPILQNGTDPFQTERPSSLGNLPAYTIDVRTWKDAAAGIKFAKENKVRLTIKNTGHDLLGKSAGAGSLSLWTHKLKTLTAEDYESPRYTGKAIRMGAGIQGHEAYELAANLGLRVVGGSCPSVGLAGGYTQGGGHGVLNNIYGLAADQVLEWEVVTASGQLVVATPEQNKDLYWALSGGGPGTFGVVMSMTVRAHPDGPVSEVSFTFTDAGISKDIFWAALEKFHTHLSSLHNAGGQAIIAIIDNVFMLNGVTFPDKDIKHVKTAIKPWLEELTELGIQFQPQFTTYPTYFAFVEKRYGPLPNGPYPSSQLSVSRLIPREVIEKDNHQLTKAFRKASEAGPFFVALTSLHLPNPAVENSVNPLFRTAATLWVTTMMWDFSAPRSQNLAAWDTLVTEVLPMMKEVTGGDEGASYLNEGTTRQADWRGAFFGGNLERLEEIKGKWDGEGVFWAETGVGSAGWKVEGGRLCRVDKEGGRSWLKTEL</sequence>
<dbReference type="PROSITE" id="PS51387">
    <property type="entry name" value="FAD_PCMH"/>
    <property type="match status" value="1"/>
</dbReference>
<keyword evidence="9" id="KW-1185">Reference proteome</keyword>
<dbReference type="STRING" id="1160509.A0A3N4HPE3"/>
<dbReference type="Proteomes" id="UP000275078">
    <property type="component" value="Unassembled WGS sequence"/>
</dbReference>
<dbReference type="InterPro" id="IPR016169">
    <property type="entry name" value="FAD-bd_PCMH_sub2"/>
</dbReference>
<dbReference type="EMBL" id="ML119770">
    <property type="protein sequence ID" value="RPA75167.1"/>
    <property type="molecule type" value="Genomic_DNA"/>
</dbReference>
<evidence type="ECO:0000259" key="7">
    <source>
        <dbReference type="PROSITE" id="PS51387"/>
    </source>
</evidence>
<comment type="similarity">
    <text evidence="2">Belongs to the oxygen-dependent FAD-linked oxidoreductase family.</text>
</comment>
<dbReference type="Gene3D" id="3.30.465.10">
    <property type="match status" value="2"/>
</dbReference>
<keyword evidence="4" id="KW-0274">FAD</keyword>
<dbReference type="OrthoDB" id="9983560at2759"/>
<dbReference type="Pfam" id="PF08031">
    <property type="entry name" value="BBE"/>
    <property type="match status" value="1"/>
</dbReference>
<dbReference type="GO" id="GO:0016491">
    <property type="term" value="F:oxidoreductase activity"/>
    <property type="evidence" value="ECO:0007669"/>
    <property type="project" value="UniProtKB-KW"/>
</dbReference>
<dbReference type="PANTHER" id="PTHR42973">
    <property type="entry name" value="BINDING OXIDOREDUCTASE, PUTATIVE (AFU_ORTHOLOGUE AFUA_1G17690)-RELATED"/>
    <property type="match status" value="1"/>
</dbReference>
<proteinExistence type="inferred from homology"/>
<evidence type="ECO:0000256" key="1">
    <source>
        <dbReference type="ARBA" id="ARBA00001974"/>
    </source>
</evidence>
<dbReference type="InterPro" id="IPR006094">
    <property type="entry name" value="Oxid_FAD_bind_N"/>
</dbReference>
<reference evidence="8 9" key="1">
    <citation type="journal article" date="2018" name="Nat. Ecol. Evol.">
        <title>Pezizomycetes genomes reveal the molecular basis of ectomycorrhizal truffle lifestyle.</title>
        <authorList>
            <person name="Murat C."/>
            <person name="Payen T."/>
            <person name="Noel B."/>
            <person name="Kuo A."/>
            <person name="Morin E."/>
            <person name="Chen J."/>
            <person name="Kohler A."/>
            <person name="Krizsan K."/>
            <person name="Balestrini R."/>
            <person name="Da Silva C."/>
            <person name="Montanini B."/>
            <person name="Hainaut M."/>
            <person name="Levati E."/>
            <person name="Barry K.W."/>
            <person name="Belfiori B."/>
            <person name="Cichocki N."/>
            <person name="Clum A."/>
            <person name="Dockter R.B."/>
            <person name="Fauchery L."/>
            <person name="Guy J."/>
            <person name="Iotti M."/>
            <person name="Le Tacon F."/>
            <person name="Lindquist E.A."/>
            <person name="Lipzen A."/>
            <person name="Malagnac F."/>
            <person name="Mello A."/>
            <person name="Molinier V."/>
            <person name="Miyauchi S."/>
            <person name="Poulain J."/>
            <person name="Riccioni C."/>
            <person name="Rubini A."/>
            <person name="Sitrit Y."/>
            <person name="Splivallo R."/>
            <person name="Traeger S."/>
            <person name="Wang M."/>
            <person name="Zifcakova L."/>
            <person name="Wipf D."/>
            <person name="Zambonelli A."/>
            <person name="Paolocci F."/>
            <person name="Nowrousian M."/>
            <person name="Ottonello S."/>
            <person name="Baldrian P."/>
            <person name="Spatafora J.W."/>
            <person name="Henrissat B."/>
            <person name="Nagy L.G."/>
            <person name="Aury J.M."/>
            <person name="Wincker P."/>
            <person name="Grigoriev I.V."/>
            <person name="Bonfante P."/>
            <person name="Martin F.M."/>
        </authorList>
    </citation>
    <scope>NUCLEOTIDE SEQUENCE [LARGE SCALE GENOMIC DNA]</scope>
    <source>
        <strain evidence="8 9">RN42</strain>
    </source>
</reference>
<dbReference type="InterPro" id="IPR050416">
    <property type="entry name" value="FAD-linked_Oxidoreductase"/>
</dbReference>
<accession>A0A3N4HPE3</accession>
<feature type="domain" description="FAD-binding PCMH-type" evidence="7">
    <location>
        <begin position="121"/>
        <end position="299"/>
    </location>
</feature>
<comment type="cofactor">
    <cofactor evidence="1">
        <name>FAD</name>
        <dbReference type="ChEBI" id="CHEBI:57692"/>
    </cofactor>
</comment>
<dbReference type="InterPro" id="IPR016166">
    <property type="entry name" value="FAD-bd_PCMH"/>
</dbReference>
<protein>
    <submittedName>
        <fullName evidence="8">FAD binding domain protein</fullName>
    </submittedName>
</protein>
<evidence type="ECO:0000313" key="8">
    <source>
        <dbReference type="EMBL" id="RPA75167.1"/>
    </source>
</evidence>
<dbReference type="SUPFAM" id="SSF56176">
    <property type="entry name" value="FAD-binding/transporter-associated domain-like"/>
    <property type="match status" value="1"/>
</dbReference>
<dbReference type="AlphaFoldDB" id="A0A3N4HPE3"/>
<gene>
    <name evidence="8" type="ORF">BJ508DRAFT_23896</name>
</gene>
<evidence type="ECO:0000256" key="4">
    <source>
        <dbReference type="ARBA" id="ARBA00022827"/>
    </source>
</evidence>
<dbReference type="InterPro" id="IPR012951">
    <property type="entry name" value="BBE"/>
</dbReference>
<keyword evidence="5" id="KW-0560">Oxidoreductase</keyword>
<organism evidence="8 9">
    <name type="scientific">Ascobolus immersus RN42</name>
    <dbReference type="NCBI Taxonomy" id="1160509"/>
    <lineage>
        <taxon>Eukaryota</taxon>
        <taxon>Fungi</taxon>
        <taxon>Dikarya</taxon>
        <taxon>Ascomycota</taxon>
        <taxon>Pezizomycotina</taxon>
        <taxon>Pezizomycetes</taxon>
        <taxon>Pezizales</taxon>
        <taxon>Ascobolaceae</taxon>
        <taxon>Ascobolus</taxon>
    </lineage>
</organism>